<evidence type="ECO:0000256" key="1">
    <source>
        <dbReference type="ARBA" id="ARBA00004141"/>
    </source>
</evidence>
<evidence type="ECO:0000256" key="12">
    <source>
        <dbReference type="SAM" id="Phobius"/>
    </source>
</evidence>
<evidence type="ECO:0000256" key="9">
    <source>
        <dbReference type="ARBA" id="ARBA00031935"/>
    </source>
</evidence>
<name>A0A507BH73_9PEZI</name>
<feature type="region of interest" description="Disordered" evidence="11">
    <location>
        <begin position="1902"/>
        <end position="1939"/>
    </location>
</feature>
<comment type="caution">
    <text evidence="14">The sequence shown here is derived from an EMBL/GenBank/DDBJ whole genome shotgun (WGS) entry which is preliminary data.</text>
</comment>
<feature type="transmembrane region" description="Helical" evidence="12">
    <location>
        <begin position="731"/>
        <end position="754"/>
    </location>
</feature>
<feature type="transmembrane region" description="Helical" evidence="12">
    <location>
        <begin position="580"/>
        <end position="599"/>
    </location>
</feature>
<feature type="domain" description="1,3-beta-glucan synthase component FKS1-like" evidence="13">
    <location>
        <begin position="347"/>
        <end position="459"/>
    </location>
</feature>
<feature type="transmembrane region" description="Helical" evidence="12">
    <location>
        <begin position="1859"/>
        <end position="1883"/>
    </location>
</feature>
<gene>
    <name evidence="14" type="ORF">E0L32_002643</name>
</gene>
<organism evidence="14 15">
    <name type="scientific">Thyridium curvatum</name>
    <dbReference type="NCBI Taxonomy" id="1093900"/>
    <lineage>
        <taxon>Eukaryota</taxon>
        <taxon>Fungi</taxon>
        <taxon>Dikarya</taxon>
        <taxon>Ascomycota</taxon>
        <taxon>Pezizomycotina</taxon>
        <taxon>Sordariomycetes</taxon>
        <taxon>Sordariomycetidae</taxon>
        <taxon>Thyridiales</taxon>
        <taxon>Thyridiaceae</taxon>
        <taxon>Thyridium</taxon>
    </lineage>
</organism>
<dbReference type="Pfam" id="PF02364">
    <property type="entry name" value="Glucan_synthase"/>
    <property type="match status" value="1"/>
</dbReference>
<protein>
    <recommendedName>
        <fullName evidence="3">1,3-beta-glucan synthase</fullName>
        <ecNumber evidence="3">2.4.1.34</ecNumber>
    </recommendedName>
    <alternativeName>
        <fullName evidence="9">1,3-beta-D-glucan-UDP glucosyltransferase</fullName>
    </alternativeName>
</protein>
<accession>A0A507BH73</accession>
<dbReference type="PANTHER" id="PTHR12741:SF48">
    <property type="entry name" value="1,3-BETA-GLUCAN SYNTHASE COMPONENT FKS1-RELATED"/>
    <property type="match status" value="1"/>
</dbReference>
<feature type="compositionally biased region" description="Low complexity" evidence="11">
    <location>
        <begin position="1908"/>
        <end position="1919"/>
    </location>
</feature>
<dbReference type="InterPro" id="IPR056261">
    <property type="entry name" value="FKS1-like_dom2"/>
</dbReference>
<evidence type="ECO:0000256" key="5">
    <source>
        <dbReference type="ARBA" id="ARBA00022679"/>
    </source>
</evidence>
<dbReference type="EMBL" id="SKBQ01000011">
    <property type="protein sequence ID" value="TPX18134.1"/>
    <property type="molecule type" value="Genomic_DNA"/>
</dbReference>
<dbReference type="Pfam" id="PF14288">
    <property type="entry name" value="FKS1_dom1"/>
    <property type="match status" value="1"/>
</dbReference>
<dbReference type="EC" id="2.4.1.34" evidence="3"/>
<feature type="region of interest" description="Disordered" evidence="11">
    <location>
        <begin position="302"/>
        <end position="323"/>
    </location>
</feature>
<dbReference type="InterPro" id="IPR026899">
    <property type="entry name" value="FKS1-like_dom1"/>
</dbReference>
<dbReference type="Pfam" id="PF23605">
    <property type="entry name" value="FKS1_dom2"/>
    <property type="match status" value="1"/>
</dbReference>
<feature type="region of interest" description="Disordered" evidence="11">
    <location>
        <begin position="1"/>
        <end position="56"/>
    </location>
</feature>
<evidence type="ECO:0000313" key="15">
    <source>
        <dbReference type="Proteomes" id="UP000319257"/>
    </source>
</evidence>
<feature type="transmembrane region" description="Helical" evidence="12">
    <location>
        <begin position="1611"/>
        <end position="1633"/>
    </location>
</feature>
<feature type="transmembrane region" description="Helical" evidence="12">
    <location>
        <begin position="1801"/>
        <end position="1822"/>
    </location>
</feature>
<feature type="transmembrane region" description="Helical" evidence="12">
    <location>
        <begin position="615"/>
        <end position="643"/>
    </location>
</feature>
<feature type="compositionally biased region" description="Low complexity" evidence="11">
    <location>
        <begin position="89"/>
        <end position="102"/>
    </location>
</feature>
<comment type="subcellular location">
    <subcellularLocation>
        <location evidence="1">Membrane</location>
        <topology evidence="1">Multi-pass membrane protein</topology>
    </subcellularLocation>
</comment>
<dbReference type="GO" id="GO:0003843">
    <property type="term" value="F:1,3-beta-D-glucan synthase activity"/>
    <property type="evidence" value="ECO:0007669"/>
    <property type="project" value="UniProtKB-EC"/>
</dbReference>
<dbReference type="STRING" id="1093900.A0A507BH73"/>
<evidence type="ECO:0000256" key="6">
    <source>
        <dbReference type="ARBA" id="ARBA00022692"/>
    </source>
</evidence>
<feature type="compositionally biased region" description="Low complexity" evidence="11">
    <location>
        <begin position="39"/>
        <end position="48"/>
    </location>
</feature>
<keyword evidence="5" id="KW-0808">Transferase</keyword>
<feature type="compositionally biased region" description="Polar residues" evidence="11">
    <location>
        <begin position="165"/>
        <end position="183"/>
    </location>
</feature>
<sequence>MSGYQGQGQGQQGHHDYDDGYGRPGGGNTDSYYQDDHQQQYYDQNGYDGRAGHNGGGDGYYDESGYYNADANNPYHHDGGYYDGHDQYQNEYYNDGYYDQGYDQGGYGNGGRHRGGSEEDSETFSDFTMRSDMARATDMDYYGRGDEQYHGYNDGQMGSRGYRPPSSQISYGGNRSSGASTPNYGMDYGNVLPAGQRSREPYPAWTSDAQIPLSKEEVEDIFLDLTAKFGFQRDSMRNMYDHFMTLLDSRASRMSPNQALLSLHADYIGGDNANYRKWYFAAHLDLDDAVGFANMKGKGARRKNKSKKKKAAEGQTEAETLEDLEGDESLEAAEYRWKTRMNRMSQHDRVRQIALYLLCWGEANQVRFMPECLCFIFKCADDYLNSPACQNQVEPVEEFTFLNDVITPLYAYIRDQGYEIVNGVYIRRERDHNKIIGYDDCNQLFWYPEGIERIVLQDKSKLVECPPAERFLKLKDVNWKKCFFKTYKETRSWFHILVNFNRIWVIHLTMWWFYTAHNAPTLLVPGYEQQRNQQPPASAQWSIVGFGGGIAALIQVLATLAEWAYVPRRWAGAQHLTKRLLFLLVILVINVGPGVYIFMPEKTTEAYLDKQKGKIALILGIVQFFIAVATYFFFSIMPLGGLFGSYLTKNSRRYVASQTFTASYPRLSGNDMAMSFGLWLIVFAFKFAESYVYLTMSFRDPIRYLALMNVDSCLGDTIVKQYLCKYQPQILLGLMTVCDLLFFFLDTYLTYVLVNTVFSLARSFYIGSSILTPWRNVFSRLPKRIYSKVLATTDMEIKYKPKVLISQVWNAIVISMYREHLLAIDHVQKLLYHQVPSEQEGKRTLRAPTFFVSQEDHSFKTEFFPAYSEAERRVSFFAQSLSTPIPEPLPVDNMPTFTVLIPHYSEKILLSLREIIREDEPYSRVTLLEYLKQLHPHEWDCFVKDTKILADETSQFNGDLEKNEKDTAKSKIDDLPFYCIGFKSSAPEYTLRTRIWASLRSQTLYRTISGFMNYSRAIKLLYRVENPEVVQMFGGNSDKLERELERMARRKFKLIVSMQRYAKFKKEEMENAEFLLRAYPDLQIAYLDEEPPLVEGEEPRLYSALIDGHSEIMENGMRRPKFRIQLSGNPILGDGKSDNQNHSLIFYRGEYIQLIDANQDNYLEECLKIRSVLAEFEEMKTDDVSPYTPGVKNKGPAPVAILGAREYIFSENIGILGDVAAGKEQTFGTLFARTLAQIGGKLHYGHPDFLNGIFMTTRGGVSKAQKGLHLNEDIYAGMNAILRGGRIKHCEYYQCGKGRDLGFGSILNFTTKIGTGMGEQMLSREYYYLGTQLPIDRFLSFYYAHPGFHINNMLIMASVQVFMITCLNLGALRHETIPCDYNRNVPITDPMFPTGCQNTDALMDWIYRCILSIFFVFFLSYIPLVVQEGTERGVWRAVTRFLKQFFSFSPFFEVFVCQIYANSVQQNLSFGGARYIGTGRGFATARIPFGVLFSRFAGPSIYFGARLLMMLLFATLTIWQAALTYFWLTMLALVVSPFLYNPHQFAWNDFFIDYRDFLRWLSRGNSRSHASSWIAYSRLSRTRITGYKRKAIGDPSGKLSSDVPRAATTNLLFGEIIAPLILVAVTVIPYLFINAQTGVTPKDQVSGNEDDPRKRGSEPTASLLRLAIVAAGPIAVNMGVLAAMFAMACCMGPLLSMCCKKFGSVLAAIAHGVAVVMMLAFFEVMFFLEGFDFTKTLAGMIAVVAIQRFIVKLIVSLALTREFKTDQANIAFWTGKWYSMGWHSVSQPAREFLCKITELSMFAGDFILGHFILFLMLPFILIPQIDKLHSIMLFWLRPSRQIRPPIYSMKQSKLRRKRVIRFAVLYFVLLVVFVGLIVGPIVAGSKIPASVMNQLKDTKLVQPTNLDNNNTRGRTETGTALNPANPTGTGDAKSTDNANSRRIKLF</sequence>
<feature type="transmembrane region" description="Helical" evidence="12">
    <location>
        <begin position="539"/>
        <end position="560"/>
    </location>
</feature>
<keyword evidence="4" id="KW-0328">Glycosyltransferase</keyword>
<dbReference type="FunCoup" id="A0A507BH73">
    <property type="interactions" value="527"/>
</dbReference>
<dbReference type="InterPro" id="IPR003440">
    <property type="entry name" value="Glyco_trans_48_dom"/>
</dbReference>
<evidence type="ECO:0000259" key="13">
    <source>
        <dbReference type="SMART" id="SM01205"/>
    </source>
</evidence>
<feature type="transmembrane region" description="Helical" evidence="12">
    <location>
        <begin position="1705"/>
        <end position="1728"/>
    </location>
</feature>
<dbReference type="GeneID" id="41970090"/>
<evidence type="ECO:0000313" key="14">
    <source>
        <dbReference type="EMBL" id="TPX18134.1"/>
    </source>
</evidence>
<evidence type="ECO:0000256" key="7">
    <source>
        <dbReference type="ARBA" id="ARBA00022989"/>
    </source>
</evidence>
<reference evidence="14 15" key="1">
    <citation type="submission" date="2019-06" db="EMBL/GenBank/DDBJ databases">
        <title>Draft genome sequence of the filamentous fungus Phialemoniopsis curvata isolated from diesel fuel.</title>
        <authorList>
            <person name="Varaljay V.A."/>
            <person name="Lyon W.J."/>
            <person name="Crouch A.L."/>
            <person name="Drake C.E."/>
            <person name="Hollomon J.M."/>
            <person name="Nadeau L.J."/>
            <person name="Nunn H.S."/>
            <person name="Stevenson B.S."/>
            <person name="Bojanowski C.L."/>
            <person name="Crookes-Goodson W.J."/>
        </authorList>
    </citation>
    <scope>NUCLEOTIDE SEQUENCE [LARGE SCALE GENOMIC DNA]</scope>
    <source>
        <strain evidence="14 15">D216</strain>
    </source>
</reference>
<feature type="transmembrane region" description="Helical" evidence="12">
    <location>
        <begin position="1507"/>
        <end position="1540"/>
    </location>
</feature>
<dbReference type="RefSeq" id="XP_030999845.1">
    <property type="nucleotide sequence ID" value="XM_031136855.1"/>
</dbReference>
<evidence type="ECO:0000256" key="11">
    <source>
        <dbReference type="SAM" id="MobiDB-lite"/>
    </source>
</evidence>
<evidence type="ECO:0000256" key="3">
    <source>
        <dbReference type="ARBA" id="ARBA00012589"/>
    </source>
</evidence>
<dbReference type="SMART" id="SM01205">
    <property type="entry name" value="FKS1_dom1"/>
    <property type="match status" value="1"/>
</dbReference>
<evidence type="ECO:0000256" key="2">
    <source>
        <dbReference type="ARBA" id="ARBA00009040"/>
    </source>
</evidence>
<evidence type="ECO:0000256" key="8">
    <source>
        <dbReference type="ARBA" id="ARBA00023136"/>
    </source>
</evidence>
<keyword evidence="8 12" id="KW-0472">Membrane</keyword>
<feature type="transmembrane region" description="Helical" evidence="12">
    <location>
        <begin position="1405"/>
        <end position="1426"/>
    </location>
</feature>
<feature type="transmembrane region" description="Helical" evidence="12">
    <location>
        <begin position="1740"/>
        <end position="1759"/>
    </location>
</feature>
<feature type="compositionally biased region" description="Basic and acidic residues" evidence="11">
    <location>
        <begin position="78"/>
        <end position="88"/>
    </location>
</feature>
<dbReference type="Proteomes" id="UP000319257">
    <property type="component" value="Unassembled WGS sequence"/>
</dbReference>
<dbReference type="GO" id="GO:0051278">
    <property type="term" value="P:fungal-type cell wall polysaccharide biosynthetic process"/>
    <property type="evidence" value="ECO:0007669"/>
    <property type="project" value="TreeGrafter"/>
</dbReference>
<keyword evidence="7 12" id="KW-1133">Transmembrane helix</keyword>
<evidence type="ECO:0000256" key="4">
    <source>
        <dbReference type="ARBA" id="ARBA00022676"/>
    </source>
</evidence>
<feature type="transmembrane region" description="Helical" evidence="12">
    <location>
        <begin position="1663"/>
        <end position="1685"/>
    </location>
</feature>
<proteinExistence type="inferred from homology"/>
<feature type="region of interest" description="Disordered" evidence="11">
    <location>
        <begin position="147"/>
        <end position="184"/>
    </location>
</feature>
<dbReference type="GO" id="GO:0000148">
    <property type="term" value="C:1,3-beta-D-glucan synthase complex"/>
    <property type="evidence" value="ECO:0007669"/>
    <property type="project" value="InterPro"/>
</dbReference>
<keyword evidence="6 12" id="KW-0812">Transmembrane</keyword>
<dbReference type="GO" id="GO:0005886">
    <property type="term" value="C:plasma membrane"/>
    <property type="evidence" value="ECO:0007669"/>
    <property type="project" value="TreeGrafter"/>
</dbReference>
<feature type="compositionally biased region" description="Gly residues" evidence="11">
    <location>
        <begin position="1"/>
        <end position="11"/>
    </location>
</feature>
<feature type="region of interest" description="Disordered" evidence="11">
    <location>
        <begin position="78"/>
        <end position="127"/>
    </location>
</feature>
<feature type="transmembrane region" description="Helical" evidence="12">
    <location>
        <begin position="676"/>
        <end position="696"/>
    </location>
</feature>
<evidence type="ECO:0000256" key="10">
    <source>
        <dbReference type="ARBA" id="ARBA00047777"/>
    </source>
</evidence>
<dbReference type="GO" id="GO:0006075">
    <property type="term" value="P:(1-&gt;3)-beta-D-glucan biosynthetic process"/>
    <property type="evidence" value="ECO:0007669"/>
    <property type="project" value="InterPro"/>
</dbReference>
<dbReference type="OrthoDB" id="1880850at2759"/>
<dbReference type="PANTHER" id="PTHR12741">
    <property type="entry name" value="LYST-INTERACTING PROTEIN LIP5 DOPAMINE RESPONSIVE PROTEIN DRG-1"/>
    <property type="match status" value="1"/>
</dbReference>
<keyword evidence="15" id="KW-1185">Reference proteome</keyword>
<dbReference type="InParanoid" id="A0A507BH73"/>
<comment type="catalytic activity">
    <reaction evidence="10">
        <text>[(1-&gt;3)-beta-D-glucosyl](n) + UDP-alpha-D-glucose = [(1-&gt;3)-beta-D-glucosyl](n+1) + UDP + H(+)</text>
        <dbReference type="Rhea" id="RHEA:21476"/>
        <dbReference type="Rhea" id="RHEA-COMP:11146"/>
        <dbReference type="Rhea" id="RHEA-COMP:14303"/>
        <dbReference type="ChEBI" id="CHEBI:15378"/>
        <dbReference type="ChEBI" id="CHEBI:37671"/>
        <dbReference type="ChEBI" id="CHEBI:58223"/>
        <dbReference type="ChEBI" id="CHEBI:58885"/>
        <dbReference type="EC" id="2.4.1.34"/>
    </reaction>
</comment>
<comment type="similarity">
    <text evidence="2">Belongs to the glycosyltransferase 48 family.</text>
</comment>